<sequence length="353" mass="42587">MSKKKFKLEIKLDSNLFHSKEKKDVVYFTKNKIDFKDTIEFFENLIIITGERSSTINLEESLTTIKSNYYKEINKALIYTYFLKGNFVIESIELTVDKNKKSLDKNKLNQPFSKEILHNQKFEDKELSLLFMNVNESESLFISLMFLTKSFNEPNSRFDNCWKSFNCLIRQLSKEEKDFEMLKYMRSFVIKNFEKLIKTKEVAKMIDEKYLEQCQTAGMLKNNYPKKPEKRANVDAMKDYLLLRYDDYRICKLLKEKMICKKEFINFFDIDNYKQIDKELEKRIIKKEKNDADVICFLILKYAYYLRNKFFHAEKWPAEFLMINKESHELLRMSDILESLIFDIIKNEFLLKK</sequence>
<dbReference type="STRING" id="903984.BCR21_14660"/>
<proteinExistence type="predicted"/>
<reference evidence="2" key="1">
    <citation type="submission" date="2016-09" db="EMBL/GenBank/DDBJ databases">
        <authorList>
            <person name="Gulvik C.A."/>
        </authorList>
    </citation>
    <scope>NUCLEOTIDE SEQUENCE [LARGE SCALE GENOMIC DNA]</scope>
    <source>
        <strain evidence="2">DSM 23328</strain>
    </source>
</reference>
<accession>A0A1E5GAG4</accession>
<evidence type="ECO:0008006" key="3">
    <source>
        <dbReference type="Google" id="ProtNLM"/>
    </source>
</evidence>
<dbReference type="EMBL" id="MIJZ01000016">
    <property type="protein sequence ID" value="OEG09585.1"/>
    <property type="molecule type" value="Genomic_DNA"/>
</dbReference>
<organism evidence="1 2">
    <name type="scientific">Enterococcus ureasiticus</name>
    <dbReference type="NCBI Taxonomy" id="903984"/>
    <lineage>
        <taxon>Bacteria</taxon>
        <taxon>Bacillati</taxon>
        <taxon>Bacillota</taxon>
        <taxon>Bacilli</taxon>
        <taxon>Lactobacillales</taxon>
        <taxon>Enterococcaceae</taxon>
        <taxon>Enterococcus</taxon>
    </lineage>
</organism>
<dbReference type="OrthoDB" id="1297128at2"/>
<name>A0A1E5GAG4_9ENTE</name>
<comment type="caution">
    <text evidence="1">The sequence shown here is derived from an EMBL/GenBank/DDBJ whole genome shotgun (WGS) entry which is preliminary data.</text>
</comment>
<gene>
    <name evidence="1" type="ORF">BCR21_14660</name>
</gene>
<dbReference type="Proteomes" id="UP000094068">
    <property type="component" value="Unassembled WGS sequence"/>
</dbReference>
<evidence type="ECO:0000313" key="1">
    <source>
        <dbReference type="EMBL" id="OEG09585.1"/>
    </source>
</evidence>
<dbReference type="AlphaFoldDB" id="A0A1E5GAG4"/>
<keyword evidence="2" id="KW-1185">Reference proteome</keyword>
<dbReference type="RefSeq" id="WP_069647263.1">
    <property type="nucleotide sequence ID" value="NZ_MIJZ01000016.1"/>
</dbReference>
<protein>
    <recommendedName>
        <fullName evidence="3">Apea-like HEPN domain-containing protein</fullName>
    </recommendedName>
</protein>
<evidence type="ECO:0000313" key="2">
    <source>
        <dbReference type="Proteomes" id="UP000094068"/>
    </source>
</evidence>